<keyword evidence="7" id="KW-0131">Cell cycle</keyword>
<dbReference type="PANTHER" id="PTHR10828:SF17">
    <property type="entry name" value="PROTEIN-TYROSINE-PHOSPHATASE"/>
    <property type="match status" value="1"/>
</dbReference>
<evidence type="ECO:0000256" key="3">
    <source>
        <dbReference type="ARBA" id="ARBA00022618"/>
    </source>
</evidence>
<dbReference type="EC" id="3.1.3.48" evidence="2"/>
<dbReference type="GO" id="GO:0051301">
    <property type="term" value="P:cell division"/>
    <property type="evidence" value="ECO:0007669"/>
    <property type="project" value="UniProtKB-KW"/>
</dbReference>
<comment type="catalytic activity">
    <reaction evidence="8">
        <text>O-phospho-L-tyrosyl-[protein] + H2O = L-tyrosyl-[protein] + phosphate</text>
        <dbReference type="Rhea" id="RHEA:10684"/>
        <dbReference type="Rhea" id="RHEA-COMP:10136"/>
        <dbReference type="Rhea" id="RHEA-COMP:20101"/>
        <dbReference type="ChEBI" id="CHEBI:15377"/>
        <dbReference type="ChEBI" id="CHEBI:43474"/>
        <dbReference type="ChEBI" id="CHEBI:46858"/>
        <dbReference type="ChEBI" id="CHEBI:61978"/>
        <dbReference type="EC" id="3.1.3.48"/>
    </reaction>
</comment>
<keyword evidence="12" id="KW-1185">Reference proteome</keyword>
<dbReference type="Gene3D" id="3.40.250.10">
    <property type="entry name" value="Rhodanese-like domain"/>
    <property type="match status" value="1"/>
</dbReference>
<evidence type="ECO:0000313" key="12">
    <source>
        <dbReference type="Proteomes" id="UP001633002"/>
    </source>
</evidence>
<feature type="domain" description="Rhodanese" evidence="10">
    <location>
        <begin position="119"/>
        <end position="224"/>
    </location>
</feature>
<keyword evidence="6" id="KW-0904">Protein phosphatase</keyword>
<evidence type="ECO:0000256" key="6">
    <source>
        <dbReference type="ARBA" id="ARBA00022912"/>
    </source>
</evidence>
<keyword evidence="5" id="KW-0378">Hydrolase</keyword>
<feature type="compositionally biased region" description="Polar residues" evidence="9">
    <location>
        <begin position="39"/>
        <end position="52"/>
    </location>
</feature>
<accession>A0ABD3HAL3</accession>
<comment type="similarity">
    <text evidence="1">Belongs to the MPI phosphatase family.</text>
</comment>
<sequence>MEAQQPLDSCTVGLVSPLSRSYSKITISEVETMEVEIHQSPSPRLQAKSPSCGSAVFKGTPSGEKKRPLPDVCDANAPSPFKTLEDDSKTLFPLVEHCELPSISVDIMKQIMSGERDFPNDSVVIIDSRHQFEYNGGHIKGALHLQDPKGIEEFYTENMENGKEIAVIFHCEFSSARAPKLFRHMRNLDRQRHMEVYPELSFPHMYILHGGYKAFFEAYPELCDPREYVRMVDPLYVEDLRASTKMLKRSWSAKAKNFKNSRVRLQGGFALCDVSNRQETDLGTRSCSISLTFGQ</sequence>
<dbReference type="PRINTS" id="PR00716">
    <property type="entry name" value="MPIPHPHTASE"/>
</dbReference>
<evidence type="ECO:0000259" key="10">
    <source>
        <dbReference type="PROSITE" id="PS50206"/>
    </source>
</evidence>
<dbReference type="GO" id="GO:0004725">
    <property type="term" value="F:protein tyrosine phosphatase activity"/>
    <property type="evidence" value="ECO:0007669"/>
    <property type="project" value="UniProtKB-EC"/>
</dbReference>
<dbReference type="FunFam" id="3.40.250.10:FF:000021">
    <property type="entry name" value="M-phase inducer phosphatase cdc-25.2"/>
    <property type="match status" value="1"/>
</dbReference>
<dbReference type="Proteomes" id="UP001633002">
    <property type="component" value="Unassembled WGS sequence"/>
</dbReference>
<organism evidence="11 12">
    <name type="scientific">Riccia sorocarpa</name>
    <dbReference type="NCBI Taxonomy" id="122646"/>
    <lineage>
        <taxon>Eukaryota</taxon>
        <taxon>Viridiplantae</taxon>
        <taxon>Streptophyta</taxon>
        <taxon>Embryophyta</taxon>
        <taxon>Marchantiophyta</taxon>
        <taxon>Marchantiopsida</taxon>
        <taxon>Marchantiidae</taxon>
        <taxon>Marchantiales</taxon>
        <taxon>Ricciaceae</taxon>
        <taxon>Riccia</taxon>
    </lineage>
</organism>
<evidence type="ECO:0000256" key="7">
    <source>
        <dbReference type="ARBA" id="ARBA00023306"/>
    </source>
</evidence>
<feature type="region of interest" description="Disordered" evidence="9">
    <location>
        <begin position="37"/>
        <end position="70"/>
    </location>
</feature>
<name>A0ABD3HAL3_9MARC</name>
<evidence type="ECO:0000256" key="1">
    <source>
        <dbReference type="ARBA" id="ARBA00011065"/>
    </source>
</evidence>
<dbReference type="InterPro" id="IPR036873">
    <property type="entry name" value="Rhodanese-like_dom_sf"/>
</dbReference>
<evidence type="ECO:0000256" key="2">
    <source>
        <dbReference type="ARBA" id="ARBA00013064"/>
    </source>
</evidence>
<dbReference type="InterPro" id="IPR001763">
    <property type="entry name" value="Rhodanese-like_dom"/>
</dbReference>
<protein>
    <recommendedName>
        <fullName evidence="2">protein-tyrosine-phosphatase</fullName>
        <ecNumber evidence="2">3.1.3.48</ecNumber>
    </recommendedName>
</protein>
<dbReference type="PROSITE" id="PS50206">
    <property type="entry name" value="RHODANESE_3"/>
    <property type="match status" value="1"/>
</dbReference>
<evidence type="ECO:0000256" key="5">
    <source>
        <dbReference type="ARBA" id="ARBA00022801"/>
    </source>
</evidence>
<dbReference type="SMART" id="SM00450">
    <property type="entry name" value="RHOD"/>
    <property type="match status" value="1"/>
</dbReference>
<dbReference type="PANTHER" id="PTHR10828">
    <property type="entry name" value="M-PHASE INDUCER PHOSPHATASE DUAL SPECIFICITY PHOSPHATASE CDC25"/>
    <property type="match status" value="1"/>
</dbReference>
<reference evidence="11 12" key="1">
    <citation type="submission" date="2024-09" db="EMBL/GenBank/DDBJ databases">
        <title>Chromosome-scale assembly of Riccia sorocarpa.</title>
        <authorList>
            <person name="Paukszto L."/>
        </authorList>
    </citation>
    <scope>NUCLEOTIDE SEQUENCE [LARGE SCALE GENOMIC DNA]</scope>
    <source>
        <strain evidence="11">LP-2024</strain>
        <tissue evidence="11">Aerial parts of the thallus</tissue>
    </source>
</reference>
<dbReference type="InterPro" id="IPR000751">
    <property type="entry name" value="MPI_Phosphatase"/>
</dbReference>
<dbReference type="EMBL" id="JBJQOH010000004">
    <property type="protein sequence ID" value="KAL3687189.1"/>
    <property type="molecule type" value="Genomic_DNA"/>
</dbReference>
<gene>
    <name evidence="11" type="ORF">R1sor_013498</name>
</gene>
<evidence type="ECO:0000256" key="4">
    <source>
        <dbReference type="ARBA" id="ARBA00022776"/>
    </source>
</evidence>
<proteinExistence type="inferred from homology"/>
<evidence type="ECO:0000313" key="11">
    <source>
        <dbReference type="EMBL" id="KAL3687189.1"/>
    </source>
</evidence>
<keyword evidence="4" id="KW-0498">Mitosis</keyword>
<dbReference type="SUPFAM" id="SSF52821">
    <property type="entry name" value="Rhodanese/Cell cycle control phosphatase"/>
    <property type="match status" value="1"/>
</dbReference>
<dbReference type="AlphaFoldDB" id="A0ABD3HAL3"/>
<dbReference type="Pfam" id="PF00581">
    <property type="entry name" value="Rhodanese"/>
    <property type="match status" value="1"/>
</dbReference>
<evidence type="ECO:0000256" key="9">
    <source>
        <dbReference type="SAM" id="MobiDB-lite"/>
    </source>
</evidence>
<comment type="caution">
    <text evidence="11">The sequence shown here is derived from an EMBL/GenBank/DDBJ whole genome shotgun (WGS) entry which is preliminary data.</text>
</comment>
<evidence type="ECO:0000256" key="8">
    <source>
        <dbReference type="ARBA" id="ARBA00051722"/>
    </source>
</evidence>
<keyword evidence="3" id="KW-0132">Cell division</keyword>